<dbReference type="GO" id="GO:0043165">
    <property type="term" value="P:Gram-negative-bacterium-type cell outer membrane assembly"/>
    <property type="evidence" value="ECO:0007669"/>
    <property type="project" value="InterPro"/>
</dbReference>
<evidence type="ECO:0000313" key="1">
    <source>
        <dbReference type="EMBL" id="VAV83211.1"/>
    </source>
</evidence>
<accession>A0A3B0QS14</accession>
<reference evidence="1" key="1">
    <citation type="submission" date="2018-06" db="EMBL/GenBank/DDBJ databases">
        <authorList>
            <person name="Zhirakovskaya E."/>
        </authorList>
    </citation>
    <scope>NUCLEOTIDE SEQUENCE</scope>
</reference>
<proteinExistence type="predicted"/>
<dbReference type="GO" id="GO:0019867">
    <property type="term" value="C:outer membrane"/>
    <property type="evidence" value="ECO:0007669"/>
    <property type="project" value="InterPro"/>
</dbReference>
<dbReference type="AlphaFoldDB" id="A0A3B0QS14"/>
<gene>
    <name evidence="1" type="ORF">MNBD_BACTEROID02-615</name>
</gene>
<sequence>MKNIKYILIVTFSTVLLGCAAYSFSGISLTPETKTFQVNYFENNAPLTEPGLGRDFRIALEELILNQTNLDLVKSGGDIIYEGEIVDYRISPTTATSSNTAAQNRLTIAVKVHFYDKNDDEAEFDQRFSFYFDYAGSAQLVGSQKDTAIAEIFERITQDIINASLAKW</sequence>
<organism evidence="1">
    <name type="scientific">hydrothermal vent metagenome</name>
    <dbReference type="NCBI Taxonomy" id="652676"/>
    <lineage>
        <taxon>unclassified sequences</taxon>
        <taxon>metagenomes</taxon>
        <taxon>ecological metagenomes</taxon>
    </lineage>
</organism>
<dbReference type="InterPro" id="IPR007485">
    <property type="entry name" value="LPS_assembly_LptE"/>
</dbReference>
<name>A0A3B0QS14_9ZZZZ</name>
<dbReference type="EMBL" id="UOEB01000067">
    <property type="protein sequence ID" value="VAV83211.1"/>
    <property type="molecule type" value="Genomic_DNA"/>
</dbReference>
<protein>
    <submittedName>
        <fullName evidence="1">Uncharacterized protein</fullName>
    </submittedName>
</protein>
<dbReference type="PROSITE" id="PS51257">
    <property type="entry name" value="PROKAR_LIPOPROTEIN"/>
    <property type="match status" value="1"/>
</dbReference>
<dbReference type="Pfam" id="PF04390">
    <property type="entry name" value="LptE"/>
    <property type="match status" value="1"/>
</dbReference>